<feature type="compositionally biased region" description="Basic and acidic residues" evidence="15">
    <location>
        <begin position="1"/>
        <end position="10"/>
    </location>
</feature>
<keyword evidence="10" id="KW-0746">Sphingolipid metabolism</keyword>
<keyword evidence="7" id="KW-0808">Transferase</keyword>
<dbReference type="AlphaFoldDB" id="A0A4Y9Y9G4"/>
<comment type="caution">
    <text evidence="16">The sequence shown here is derived from an EMBL/GenBank/DDBJ whole genome shotgun (WGS) entry which is preliminary data.</text>
</comment>
<protein>
    <recommendedName>
        <fullName evidence="14">sphingolipid C(9)-methyltransferase</fullName>
        <ecNumber evidence="14">2.1.1.317</ecNumber>
    </recommendedName>
</protein>
<name>A0A4Y9Y9G4_9APHY</name>
<evidence type="ECO:0000256" key="11">
    <source>
        <dbReference type="ARBA" id="ARBA00022989"/>
    </source>
</evidence>
<keyword evidence="13" id="KW-0472">Membrane</keyword>
<dbReference type="Gene3D" id="3.40.50.150">
    <property type="entry name" value="Vaccinia Virus protein VP39"/>
    <property type="match status" value="1"/>
</dbReference>
<evidence type="ECO:0000256" key="12">
    <source>
        <dbReference type="ARBA" id="ARBA00023098"/>
    </source>
</evidence>
<dbReference type="EC" id="2.1.1.317" evidence="14"/>
<dbReference type="InterPro" id="IPR029063">
    <property type="entry name" value="SAM-dependent_MTases_sf"/>
</dbReference>
<dbReference type="Pfam" id="PF02353">
    <property type="entry name" value="CMAS"/>
    <property type="match status" value="1"/>
</dbReference>
<evidence type="ECO:0000256" key="9">
    <source>
        <dbReference type="ARBA" id="ARBA00022692"/>
    </source>
</evidence>
<gene>
    <name evidence="16" type="ORF">EVJ58_g6568</name>
</gene>
<keyword evidence="6" id="KW-0489">Methyltransferase</keyword>
<evidence type="ECO:0000256" key="4">
    <source>
        <dbReference type="ARBA" id="ARBA00010815"/>
    </source>
</evidence>
<comment type="similarity">
    <text evidence="4">Belongs to the CFA/CMAS family.</text>
</comment>
<keyword evidence="8" id="KW-0949">S-adenosyl-L-methionine</keyword>
<evidence type="ECO:0000313" key="16">
    <source>
        <dbReference type="EMBL" id="TFY58197.1"/>
    </source>
</evidence>
<dbReference type="CDD" id="cd02440">
    <property type="entry name" value="AdoMet_MTases"/>
    <property type="match status" value="1"/>
</dbReference>
<evidence type="ECO:0000256" key="13">
    <source>
        <dbReference type="ARBA" id="ARBA00023136"/>
    </source>
</evidence>
<dbReference type="GO" id="GO:0032259">
    <property type="term" value="P:methylation"/>
    <property type="evidence" value="ECO:0007669"/>
    <property type="project" value="UniProtKB-KW"/>
</dbReference>
<dbReference type="GO" id="GO:0008168">
    <property type="term" value="F:methyltransferase activity"/>
    <property type="evidence" value="ECO:0007669"/>
    <property type="project" value="UniProtKB-KW"/>
</dbReference>
<proteinExistence type="inferred from homology"/>
<evidence type="ECO:0000256" key="5">
    <source>
        <dbReference type="ARBA" id="ARBA00022516"/>
    </source>
</evidence>
<keyword evidence="12" id="KW-0443">Lipid metabolism</keyword>
<evidence type="ECO:0000256" key="14">
    <source>
        <dbReference type="ARBA" id="ARBA00039020"/>
    </source>
</evidence>
<keyword evidence="11" id="KW-1133">Transmembrane helix</keyword>
<evidence type="ECO:0000313" key="17">
    <source>
        <dbReference type="Proteomes" id="UP000298390"/>
    </source>
</evidence>
<evidence type="ECO:0000256" key="3">
    <source>
        <dbReference type="ARBA" id="ARBA00004991"/>
    </source>
</evidence>
<evidence type="ECO:0000256" key="6">
    <source>
        <dbReference type="ARBA" id="ARBA00022603"/>
    </source>
</evidence>
<dbReference type="PANTHER" id="PTHR45197">
    <property type="entry name" value="SYNTHASE, PUTATIVE (AFU_ORTHOLOGUE AFUA_7G04190)-RELATED"/>
    <property type="match status" value="1"/>
</dbReference>
<dbReference type="SUPFAM" id="SSF53335">
    <property type="entry name" value="S-adenosyl-L-methionine-dependent methyltransferases"/>
    <property type="match status" value="1"/>
</dbReference>
<dbReference type="Proteomes" id="UP000298390">
    <property type="component" value="Unassembled WGS sequence"/>
</dbReference>
<dbReference type="EMBL" id="SEKV01000375">
    <property type="protein sequence ID" value="TFY58197.1"/>
    <property type="molecule type" value="Genomic_DNA"/>
</dbReference>
<accession>A0A4Y9Y9G4</accession>
<evidence type="ECO:0000256" key="8">
    <source>
        <dbReference type="ARBA" id="ARBA00022691"/>
    </source>
</evidence>
<organism evidence="16 17">
    <name type="scientific">Rhodofomes roseus</name>
    <dbReference type="NCBI Taxonomy" id="34475"/>
    <lineage>
        <taxon>Eukaryota</taxon>
        <taxon>Fungi</taxon>
        <taxon>Dikarya</taxon>
        <taxon>Basidiomycota</taxon>
        <taxon>Agaricomycotina</taxon>
        <taxon>Agaricomycetes</taxon>
        <taxon>Polyporales</taxon>
        <taxon>Rhodofomes</taxon>
    </lineage>
</organism>
<dbReference type="PANTHER" id="PTHR45197:SF1">
    <property type="entry name" value="SPHINGOLIPID C9-METHYLTRANSFERASE A-RELATED"/>
    <property type="match status" value="1"/>
</dbReference>
<keyword evidence="5" id="KW-0444">Lipid biosynthesis</keyword>
<evidence type="ECO:0000256" key="1">
    <source>
        <dbReference type="ARBA" id="ARBA00004141"/>
    </source>
</evidence>
<feature type="region of interest" description="Disordered" evidence="15">
    <location>
        <begin position="1"/>
        <end position="23"/>
    </location>
</feature>
<keyword evidence="9" id="KW-0812">Transmembrane</keyword>
<evidence type="ECO:0000256" key="2">
    <source>
        <dbReference type="ARBA" id="ARBA00004760"/>
    </source>
</evidence>
<evidence type="ECO:0000256" key="15">
    <source>
        <dbReference type="SAM" id="MobiDB-lite"/>
    </source>
</evidence>
<dbReference type="STRING" id="34475.A0A4Y9Y9G4"/>
<dbReference type="GO" id="GO:0016020">
    <property type="term" value="C:membrane"/>
    <property type="evidence" value="ECO:0007669"/>
    <property type="project" value="UniProtKB-SubCell"/>
</dbReference>
<comment type="subcellular location">
    <subcellularLocation>
        <location evidence="1">Membrane</location>
        <topology evidence="1">Multi-pass membrane protein</topology>
    </subcellularLocation>
</comment>
<dbReference type="InterPro" id="IPR052290">
    <property type="entry name" value="Sphingo_C9-MT"/>
</dbReference>
<reference evidence="16 17" key="1">
    <citation type="submission" date="2019-01" db="EMBL/GenBank/DDBJ databases">
        <title>Genome sequencing of the rare red list fungi Fomitopsis rosea.</title>
        <authorList>
            <person name="Buettner E."/>
            <person name="Kellner H."/>
        </authorList>
    </citation>
    <scope>NUCLEOTIDE SEQUENCE [LARGE SCALE GENOMIC DNA]</scope>
    <source>
        <strain evidence="16 17">DSM 105464</strain>
    </source>
</reference>
<comment type="pathway">
    <text evidence="2">Lipid metabolism; sphingolipid metabolism.</text>
</comment>
<dbReference type="GO" id="GO:0006665">
    <property type="term" value="P:sphingolipid metabolic process"/>
    <property type="evidence" value="ECO:0007669"/>
    <property type="project" value="UniProtKB-KW"/>
</dbReference>
<evidence type="ECO:0000256" key="7">
    <source>
        <dbReference type="ARBA" id="ARBA00022679"/>
    </source>
</evidence>
<comment type="pathway">
    <text evidence="3">Sphingolipid metabolism.</text>
</comment>
<sequence length="174" mass="19261">MARTTDDVRVTRIRQPPAARVHHNDLPARRDRRPLCPATSANPHAIICEDAARAAPMCMQGPRKNSKVALPGKDIEEYITIKDVELNDKFHGKEKIPMHVFHDAYFDGKIEFNGEHIDCRAANAPLTRSSVTYDLGLTPSDRVLDIGCGWGTFTAFAAKNYDCASVTGVTLSRN</sequence>
<evidence type="ECO:0000256" key="10">
    <source>
        <dbReference type="ARBA" id="ARBA00022919"/>
    </source>
</evidence>